<evidence type="ECO:0000256" key="2">
    <source>
        <dbReference type="SAM" id="SignalP"/>
    </source>
</evidence>
<dbReference type="AlphaFoldDB" id="A0A9Y2EVF1"/>
<name>A0A9Y2EVF1_9FIRM</name>
<dbReference type="GO" id="GO:1990351">
    <property type="term" value="C:transporter complex"/>
    <property type="evidence" value="ECO:0007669"/>
    <property type="project" value="TreeGrafter"/>
</dbReference>
<evidence type="ECO:0000313" key="3">
    <source>
        <dbReference type="EMBL" id="WIW71059.1"/>
    </source>
</evidence>
<dbReference type="KEGG" id="sgbi:P3F81_01660"/>
<proteinExistence type="predicted"/>
<feature type="chain" id="PRO_5040790301" evidence="2">
    <location>
        <begin position="27"/>
        <end position="506"/>
    </location>
</feature>
<dbReference type="PANTHER" id="PTHR30189:SF1">
    <property type="entry name" value="LPS-ASSEMBLY PROTEIN LPTD"/>
    <property type="match status" value="1"/>
</dbReference>
<dbReference type="GO" id="GO:0009279">
    <property type="term" value="C:cell outer membrane"/>
    <property type="evidence" value="ECO:0007669"/>
    <property type="project" value="TreeGrafter"/>
</dbReference>
<keyword evidence="4" id="KW-1185">Reference proteome</keyword>
<accession>A0A9Y2EVF1</accession>
<dbReference type="PANTHER" id="PTHR30189">
    <property type="entry name" value="LPS-ASSEMBLY PROTEIN"/>
    <property type="match status" value="1"/>
</dbReference>
<dbReference type="Proteomes" id="UP001243623">
    <property type="component" value="Chromosome"/>
</dbReference>
<dbReference type="EMBL" id="CP120678">
    <property type="protein sequence ID" value="WIW71059.1"/>
    <property type="molecule type" value="Genomic_DNA"/>
</dbReference>
<feature type="signal peptide" evidence="2">
    <location>
        <begin position="1"/>
        <end position="26"/>
    </location>
</feature>
<dbReference type="InterPro" id="IPR050218">
    <property type="entry name" value="LptD"/>
</dbReference>
<evidence type="ECO:0000256" key="1">
    <source>
        <dbReference type="SAM" id="MobiDB-lite"/>
    </source>
</evidence>
<evidence type="ECO:0000313" key="4">
    <source>
        <dbReference type="Proteomes" id="UP001243623"/>
    </source>
</evidence>
<dbReference type="RefSeq" id="WP_147666948.1">
    <property type="nucleotide sequence ID" value="NZ_CP120678.1"/>
</dbReference>
<organism evidence="3 4">
    <name type="scientific">Selenobaculum gibii</name>
    <dbReference type="NCBI Taxonomy" id="3054208"/>
    <lineage>
        <taxon>Bacteria</taxon>
        <taxon>Bacillati</taxon>
        <taxon>Bacillota</taxon>
        <taxon>Negativicutes</taxon>
        <taxon>Selenomonadales</taxon>
        <taxon>Selenomonadaceae</taxon>
        <taxon>Selenobaculum</taxon>
    </lineage>
</organism>
<keyword evidence="2" id="KW-0732">Signal</keyword>
<sequence length="506" mass="58541">MNKPVKALCAAITLSIFLGTSVVVLAAEEINENIDTVQEVEIATSQQNTSKNQDNHKVKNKDKKSKKNENKKIEQEAAPPAPVFFDGDDISFDSNSGDVYARGNVIIIQEPAKIITDEVEGNTKTNEVWIKDWANIKQPNVDLNGHDIFYNYQQKTGKMGKTDGVVDKKFIHGENVEVSPEMITIYNGTITKCPAKKPDYRISAEKIEVWPNDKLIAYNAKFWVKDVVIYSTKKYTTEIGENREDAVFPEMGYNSSDGFFIKQTFTEPIGGEDSSVSAFFDFGYYTKHELKNSYGFVQRKPNYTLLLQQGHFMDDDDEWIKKEPEIKFNYATQRIGDGPWKYDFEAIYGKWKDEDKSSWHQDYTIYFSRDVIKLSDTLNLYVGAGYEIVRESYDHSQTNSLKYDVTFVNRFSDKLTGWSGYHYTQNNNSLFDYDSTDVAKELASGINYKLDDKNSITLEQSYDLENKRVADMDYTLSHDLHCWGMDITYREKRDEWKFMLKTKHWF</sequence>
<protein>
    <submittedName>
        <fullName evidence="3">LPS-assembly protein LptD</fullName>
    </submittedName>
</protein>
<reference evidence="3" key="1">
    <citation type="submission" date="2023-03" db="EMBL/GenBank/DDBJ databases">
        <title>Selenobaculum gbiensis gen. nov. sp. nov., a new bacterium isolated from the gut microbiota of IBD patient.</title>
        <authorList>
            <person name="Yeo S."/>
            <person name="Park H."/>
            <person name="Huh C.S."/>
        </authorList>
    </citation>
    <scope>NUCLEOTIDE SEQUENCE</scope>
    <source>
        <strain evidence="3">ICN-92133</strain>
    </source>
</reference>
<gene>
    <name evidence="3" type="ORF">P3F81_01660</name>
</gene>
<feature type="region of interest" description="Disordered" evidence="1">
    <location>
        <begin position="45"/>
        <end position="85"/>
    </location>
</feature>